<dbReference type="EMBL" id="SLZY01000005">
    <property type="protein sequence ID" value="TCS72447.1"/>
    <property type="molecule type" value="Genomic_DNA"/>
</dbReference>
<evidence type="ECO:0000256" key="1">
    <source>
        <dbReference type="PROSITE-ProRule" id="PRU00339"/>
    </source>
</evidence>
<keyword evidence="1" id="KW-0802">TPR repeat</keyword>
<dbReference type="InterPro" id="IPR011990">
    <property type="entry name" value="TPR-like_helical_dom_sf"/>
</dbReference>
<organism evidence="2 3">
    <name type="scientific">Sulfuritortus calidifontis</name>
    <dbReference type="NCBI Taxonomy" id="1914471"/>
    <lineage>
        <taxon>Bacteria</taxon>
        <taxon>Pseudomonadati</taxon>
        <taxon>Pseudomonadota</taxon>
        <taxon>Betaproteobacteria</taxon>
        <taxon>Nitrosomonadales</taxon>
        <taxon>Thiobacillaceae</taxon>
        <taxon>Sulfuritortus</taxon>
    </lineage>
</organism>
<gene>
    <name evidence="2" type="ORF">EDC61_105102</name>
</gene>
<dbReference type="RefSeq" id="WP_126463507.1">
    <property type="nucleotide sequence ID" value="NZ_AP018721.1"/>
</dbReference>
<evidence type="ECO:0000313" key="2">
    <source>
        <dbReference type="EMBL" id="TCS72447.1"/>
    </source>
</evidence>
<comment type="caution">
    <text evidence="2">The sequence shown here is derived from an EMBL/GenBank/DDBJ whole genome shotgun (WGS) entry which is preliminary data.</text>
</comment>
<evidence type="ECO:0000313" key="3">
    <source>
        <dbReference type="Proteomes" id="UP000295135"/>
    </source>
</evidence>
<dbReference type="AlphaFoldDB" id="A0A4R3JZB5"/>
<accession>A0A4R3JZB5</accession>
<name>A0A4R3JZB5_9PROT</name>
<proteinExistence type="predicted"/>
<protein>
    <submittedName>
        <fullName evidence="2">Tetratricopeptide repeat protein</fullName>
    </submittedName>
</protein>
<keyword evidence="3" id="KW-1185">Reference proteome</keyword>
<feature type="repeat" description="TPR" evidence="1">
    <location>
        <begin position="106"/>
        <end position="139"/>
    </location>
</feature>
<dbReference type="Pfam" id="PF13428">
    <property type="entry name" value="TPR_14"/>
    <property type="match status" value="1"/>
</dbReference>
<dbReference type="SMART" id="SM00028">
    <property type="entry name" value="TPR"/>
    <property type="match status" value="2"/>
</dbReference>
<dbReference type="PROSITE" id="PS50005">
    <property type="entry name" value="TPR"/>
    <property type="match status" value="1"/>
</dbReference>
<dbReference type="Gene3D" id="1.25.40.10">
    <property type="entry name" value="Tetratricopeptide repeat domain"/>
    <property type="match status" value="1"/>
</dbReference>
<dbReference type="SUPFAM" id="SSF48452">
    <property type="entry name" value="TPR-like"/>
    <property type="match status" value="1"/>
</dbReference>
<reference evidence="2 3" key="1">
    <citation type="submission" date="2019-03" db="EMBL/GenBank/DDBJ databases">
        <title>Genomic Encyclopedia of Type Strains, Phase IV (KMG-IV): sequencing the most valuable type-strain genomes for metagenomic binning, comparative biology and taxonomic classification.</title>
        <authorList>
            <person name="Goeker M."/>
        </authorList>
    </citation>
    <scope>NUCLEOTIDE SEQUENCE [LARGE SCALE GENOMIC DNA]</scope>
    <source>
        <strain evidence="2 3">DSM 103923</strain>
    </source>
</reference>
<sequence>MPLLRLSRGLLLVTALALLLSPLAGGAAPRPVQAPQEAADAKIPAYLAQEEARLAEQFSRPPVSLELIVQLAETRAQIAEALARQGEHGRARDYLLGALALEPEVIEHWERLGDLSVQLEDRALAEQAYRQVLTMDPAHRGARSKLASLALARQDYAAAARHLEIALADETAPREWMPIATLASLYALTGQVAQGRQYFNRMAGATGDDRFVLAEAILIQVAGDGKAAARRLRDIEESALTPELLKQYAERLKREFDPNLLDKLFKWLR</sequence>
<dbReference type="InterPro" id="IPR019734">
    <property type="entry name" value="TPR_rpt"/>
</dbReference>
<dbReference type="Proteomes" id="UP000295135">
    <property type="component" value="Unassembled WGS sequence"/>
</dbReference>